<keyword evidence="4 9" id="KW-0460">Magnesium</keyword>
<dbReference type="InterPro" id="IPR034291">
    <property type="entry name" value="TMP_synthase"/>
</dbReference>
<evidence type="ECO:0000256" key="6">
    <source>
        <dbReference type="ARBA" id="ARBA00047334"/>
    </source>
</evidence>
<evidence type="ECO:0000256" key="9">
    <source>
        <dbReference type="HAMAP-Rule" id="MF_00097"/>
    </source>
</evidence>
<comment type="cofactor">
    <cofactor evidence="9">
        <name>Mg(2+)</name>
        <dbReference type="ChEBI" id="CHEBI:18420"/>
    </cofactor>
    <text evidence="9">Binds 1 Mg(2+) ion per subunit.</text>
</comment>
<feature type="binding site" evidence="9">
    <location>
        <begin position="39"/>
        <end position="43"/>
    </location>
    <ligand>
        <name>4-amino-2-methyl-5-(diphosphooxymethyl)pyrimidine</name>
        <dbReference type="ChEBI" id="CHEBI:57841"/>
    </ligand>
</feature>
<dbReference type="Pfam" id="PF02581">
    <property type="entry name" value="TMP-TENI"/>
    <property type="match status" value="1"/>
</dbReference>
<comment type="catalytic activity">
    <reaction evidence="6 9 10">
        <text>4-methyl-5-(2-phosphooxyethyl)-thiazole + 4-amino-2-methyl-5-(diphosphooxymethyl)pyrimidine + H(+) = thiamine phosphate + diphosphate</text>
        <dbReference type="Rhea" id="RHEA:22328"/>
        <dbReference type="ChEBI" id="CHEBI:15378"/>
        <dbReference type="ChEBI" id="CHEBI:33019"/>
        <dbReference type="ChEBI" id="CHEBI:37575"/>
        <dbReference type="ChEBI" id="CHEBI:57841"/>
        <dbReference type="ChEBI" id="CHEBI:58296"/>
        <dbReference type="EC" id="2.5.1.3"/>
    </reaction>
</comment>
<feature type="binding site" evidence="9">
    <location>
        <position position="71"/>
    </location>
    <ligand>
        <name>4-amino-2-methyl-5-(diphosphooxymethyl)pyrimidine</name>
        <dbReference type="ChEBI" id="CHEBI:57841"/>
    </ligand>
</feature>
<evidence type="ECO:0000256" key="3">
    <source>
        <dbReference type="ARBA" id="ARBA00022723"/>
    </source>
</evidence>
<comment type="function">
    <text evidence="9">Condenses 4-methyl-5-(beta-hydroxyethyl)thiazole monophosphate (THZ-P) and 2-methyl-4-amino-5-hydroxymethyl pyrimidine pyrophosphate (HMP-PP) to form thiamine monophosphate (TMP).</text>
</comment>
<dbReference type="SUPFAM" id="SSF51391">
    <property type="entry name" value="Thiamin phosphate synthase"/>
    <property type="match status" value="1"/>
</dbReference>
<keyword evidence="14" id="KW-1185">Reference proteome</keyword>
<comment type="similarity">
    <text evidence="9 10">Belongs to the thiamine-phosphate synthase family.</text>
</comment>
<accession>A0ABT6J7X7</accession>
<evidence type="ECO:0000313" key="13">
    <source>
        <dbReference type="EMBL" id="MDH5822927.1"/>
    </source>
</evidence>
<feature type="binding site" evidence="9">
    <location>
        <begin position="137"/>
        <end position="139"/>
    </location>
    <ligand>
        <name>2-[(2R,5Z)-2-carboxy-4-methylthiazol-5(2H)-ylidene]ethyl phosphate</name>
        <dbReference type="ChEBI" id="CHEBI:62899"/>
    </ligand>
</feature>
<evidence type="ECO:0000313" key="14">
    <source>
        <dbReference type="Proteomes" id="UP001156940"/>
    </source>
</evidence>
<dbReference type="InterPro" id="IPR013785">
    <property type="entry name" value="Aldolase_TIM"/>
</dbReference>
<evidence type="ECO:0000256" key="2">
    <source>
        <dbReference type="ARBA" id="ARBA00022679"/>
    </source>
</evidence>
<feature type="binding site" evidence="9">
    <location>
        <position position="140"/>
    </location>
    <ligand>
        <name>4-amino-2-methyl-5-(diphosphooxymethyl)pyrimidine</name>
        <dbReference type="ChEBI" id="CHEBI:57841"/>
    </ligand>
</feature>
<dbReference type="HAMAP" id="MF_00097">
    <property type="entry name" value="TMP_synthase"/>
    <property type="match status" value="1"/>
</dbReference>
<dbReference type="Proteomes" id="UP001156940">
    <property type="component" value="Unassembled WGS sequence"/>
</dbReference>
<keyword evidence="2 9" id="KW-0808">Transferase</keyword>
<reference evidence="13 14" key="1">
    <citation type="submission" date="2023-04" db="EMBL/GenBank/DDBJ databases">
        <title>Luteimonas endophyticus RD2P54.</title>
        <authorList>
            <person name="Sun J.-Q."/>
        </authorList>
    </citation>
    <scope>NUCLEOTIDE SEQUENCE [LARGE SCALE GENOMIC DNA]</scope>
    <source>
        <strain evidence="13 14">RD2P54</strain>
    </source>
</reference>
<organism evidence="13 14">
    <name type="scientific">Luteimonas endophytica</name>
    <dbReference type="NCBI Taxonomy" id="3042023"/>
    <lineage>
        <taxon>Bacteria</taxon>
        <taxon>Pseudomonadati</taxon>
        <taxon>Pseudomonadota</taxon>
        <taxon>Gammaproteobacteria</taxon>
        <taxon>Lysobacterales</taxon>
        <taxon>Lysobacteraceae</taxon>
        <taxon>Luteimonas</taxon>
    </lineage>
</organism>
<comment type="caution">
    <text evidence="13">The sequence shown here is derived from an EMBL/GenBank/DDBJ whole genome shotgun (WGS) entry which is preliminary data.</text>
</comment>
<feature type="binding site" evidence="9">
    <location>
        <position position="110"/>
    </location>
    <ligand>
        <name>4-amino-2-methyl-5-(diphosphooxymethyl)pyrimidine</name>
        <dbReference type="ChEBI" id="CHEBI:57841"/>
    </ligand>
</feature>
<feature type="binding site" evidence="9">
    <location>
        <position position="91"/>
    </location>
    <ligand>
        <name>Mg(2+)</name>
        <dbReference type="ChEBI" id="CHEBI:18420"/>
    </ligand>
</feature>
<comment type="pathway">
    <text evidence="1 9 11">Cofactor biosynthesis; thiamine diphosphate biosynthesis; thiamine phosphate from 4-amino-2-methyl-5-diphosphomethylpyrimidine and 4-methyl-5-(2-phosphoethyl)-thiazole: step 1/1.</text>
</comment>
<dbReference type="EMBL" id="JARXRM010000028">
    <property type="protein sequence ID" value="MDH5822927.1"/>
    <property type="molecule type" value="Genomic_DNA"/>
</dbReference>
<comment type="catalytic activity">
    <reaction evidence="7 9 10">
        <text>2-(2-carboxy-4-methylthiazol-5-yl)ethyl phosphate + 4-amino-2-methyl-5-(diphosphooxymethyl)pyrimidine + 2 H(+) = thiamine phosphate + CO2 + diphosphate</text>
        <dbReference type="Rhea" id="RHEA:47848"/>
        <dbReference type="ChEBI" id="CHEBI:15378"/>
        <dbReference type="ChEBI" id="CHEBI:16526"/>
        <dbReference type="ChEBI" id="CHEBI:33019"/>
        <dbReference type="ChEBI" id="CHEBI:37575"/>
        <dbReference type="ChEBI" id="CHEBI:57841"/>
        <dbReference type="ChEBI" id="CHEBI:62890"/>
        <dbReference type="EC" id="2.5.1.3"/>
    </reaction>
</comment>
<proteinExistence type="inferred from homology"/>
<evidence type="ECO:0000256" key="1">
    <source>
        <dbReference type="ARBA" id="ARBA00005165"/>
    </source>
</evidence>
<sequence length="212" mass="21610">MNGSSAAPRGLYLITPDDPDTARLLRRVDAVLGAATWLQYRNKAAGAALRREQALALRARCAAAGVPLIVNDDLALARAVAADGVHLGEDDADPATARQALGAGALVGVSCYDDLERAARAAAAGASYLAFGAFHPTRSKITTRRADARLLRAAACWALPRVAIGGVTADNAAPLVAAGADLVAVIGAVFDAPDPPAAARALRQCFDAPAPP</sequence>
<dbReference type="NCBIfam" id="TIGR00693">
    <property type="entry name" value="thiE"/>
    <property type="match status" value="1"/>
</dbReference>
<evidence type="ECO:0000259" key="12">
    <source>
        <dbReference type="Pfam" id="PF02581"/>
    </source>
</evidence>
<dbReference type="InterPro" id="IPR036206">
    <property type="entry name" value="ThiamineP_synth_sf"/>
</dbReference>
<dbReference type="CDD" id="cd00564">
    <property type="entry name" value="TMP_TenI"/>
    <property type="match status" value="1"/>
</dbReference>
<evidence type="ECO:0000256" key="10">
    <source>
        <dbReference type="RuleBase" id="RU003826"/>
    </source>
</evidence>
<comment type="caution">
    <text evidence="9">Lacks conserved residue(s) required for the propagation of feature annotation.</text>
</comment>
<dbReference type="GO" id="GO:0004789">
    <property type="term" value="F:thiamine-phosphate diphosphorylase activity"/>
    <property type="evidence" value="ECO:0007669"/>
    <property type="project" value="UniProtKB-EC"/>
</dbReference>
<keyword evidence="3 9" id="KW-0479">Metal-binding</keyword>
<dbReference type="InterPro" id="IPR022998">
    <property type="entry name" value="ThiamineP_synth_TenI"/>
</dbReference>
<dbReference type="PANTHER" id="PTHR20857:SF15">
    <property type="entry name" value="THIAMINE-PHOSPHATE SYNTHASE"/>
    <property type="match status" value="1"/>
</dbReference>
<name>A0ABT6J7X7_9GAMM</name>
<feature type="binding site" evidence="9">
    <location>
        <position position="166"/>
    </location>
    <ligand>
        <name>2-[(2R,5Z)-2-carboxy-4-methylthiazol-5(2H)-ylidene]ethyl phosphate</name>
        <dbReference type="ChEBI" id="CHEBI:62899"/>
    </ligand>
</feature>
<dbReference type="PANTHER" id="PTHR20857">
    <property type="entry name" value="THIAMINE-PHOSPHATE PYROPHOSPHORYLASE"/>
    <property type="match status" value="1"/>
</dbReference>
<dbReference type="EC" id="2.5.1.3" evidence="9"/>
<comment type="catalytic activity">
    <reaction evidence="8 9 10">
        <text>2-[(2R,5Z)-2-carboxy-4-methylthiazol-5(2H)-ylidene]ethyl phosphate + 4-amino-2-methyl-5-(diphosphooxymethyl)pyrimidine + 2 H(+) = thiamine phosphate + CO2 + diphosphate</text>
        <dbReference type="Rhea" id="RHEA:47844"/>
        <dbReference type="ChEBI" id="CHEBI:15378"/>
        <dbReference type="ChEBI" id="CHEBI:16526"/>
        <dbReference type="ChEBI" id="CHEBI:33019"/>
        <dbReference type="ChEBI" id="CHEBI:37575"/>
        <dbReference type="ChEBI" id="CHEBI:57841"/>
        <dbReference type="ChEBI" id="CHEBI:62899"/>
        <dbReference type="EC" id="2.5.1.3"/>
    </reaction>
</comment>
<feature type="domain" description="Thiamine phosphate synthase/TenI" evidence="12">
    <location>
        <begin position="11"/>
        <end position="189"/>
    </location>
</feature>
<keyword evidence="5 9" id="KW-0784">Thiamine biosynthesis</keyword>
<evidence type="ECO:0000256" key="4">
    <source>
        <dbReference type="ARBA" id="ARBA00022842"/>
    </source>
</evidence>
<evidence type="ECO:0000256" key="7">
    <source>
        <dbReference type="ARBA" id="ARBA00047851"/>
    </source>
</evidence>
<evidence type="ECO:0000256" key="8">
    <source>
        <dbReference type="ARBA" id="ARBA00047883"/>
    </source>
</evidence>
<dbReference type="Gene3D" id="3.20.20.70">
    <property type="entry name" value="Aldolase class I"/>
    <property type="match status" value="1"/>
</dbReference>
<evidence type="ECO:0000256" key="11">
    <source>
        <dbReference type="RuleBase" id="RU004253"/>
    </source>
</evidence>
<dbReference type="RefSeq" id="WP_280573951.1">
    <property type="nucleotide sequence ID" value="NZ_JARXRM010000028.1"/>
</dbReference>
<evidence type="ECO:0000256" key="5">
    <source>
        <dbReference type="ARBA" id="ARBA00022977"/>
    </source>
</evidence>
<protein>
    <recommendedName>
        <fullName evidence="9">Thiamine-phosphate synthase</fullName>
        <shortName evidence="9">TP synthase</shortName>
        <shortName evidence="9">TPS</shortName>
        <ecNumber evidence="9">2.5.1.3</ecNumber>
    </recommendedName>
    <alternativeName>
        <fullName evidence="9">Thiamine-phosphate pyrophosphorylase</fullName>
        <shortName evidence="9">TMP pyrophosphorylase</shortName>
        <shortName evidence="9">TMP-PPase</shortName>
    </alternativeName>
</protein>
<feature type="binding site" evidence="9">
    <location>
        <position position="72"/>
    </location>
    <ligand>
        <name>Mg(2+)</name>
        <dbReference type="ChEBI" id="CHEBI:18420"/>
    </ligand>
</feature>
<gene>
    <name evidence="9 13" type="primary">thiE</name>
    <name evidence="13" type="ORF">QFW77_07985</name>
</gene>